<name>A0A5C6UCW3_9SPHN</name>
<evidence type="ECO:0000313" key="3">
    <source>
        <dbReference type="Proteomes" id="UP000321250"/>
    </source>
</evidence>
<accession>A0A5C6UCW3</accession>
<evidence type="ECO:0000313" key="2">
    <source>
        <dbReference type="EMBL" id="TXC69946.1"/>
    </source>
</evidence>
<dbReference type="AlphaFoldDB" id="A0A5C6UCW3"/>
<gene>
    <name evidence="2" type="ORF">FSB78_02500</name>
</gene>
<dbReference type="EMBL" id="VOQR01000001">
    <property type="protein sequence ID" value="TXC69946.1"/>
    <property type="molecule type" value="Genomic_DNA"/>
</dbReference>
<dbReference type="InterPro" id="IPR025216">
    <property type="entry name" value="DUF4427"/>
</dbReference>
<dbReference type="Pfam" id="PF14468">
    <property type="entry name" value="DUF4427"/>
    <property type="match status" value="1"/>
</dbReference>
<reference evidence="2 3" key="1">
    <citation type="journal article" date="2013" name="Antonie Van Leeuwenhoek">
        <title>Sphingomonas ginsenosidivorax sp. nov., with the ability to transform ginsenosides.</title>
        <authorList>
            <person name="Jin X.F."/>
            <person name="Kim J.K."/>
            <person name="Liu Q.M."/>
            <person name="Kang M.S."/>
            <person name="He D."/>
            <person name="Jin F.X."/>
            <person name="Kim S.C."/>
            <person name="Im W.T."/>
        </authorList>
    </citation>
    <scope>NUCLEOTIDE SEQUENCE [LARGE SCALE GENOMIC DNA]</scope>
    <source>
        <strain evidence="2 3">KHI67</strain>
    </source>
</reference>
<protein>
    <submittedName>
        <fullName evidence="2">DUF4427 domain-containing protein</fullName>
    </submittedName>
</protein>
<evidence type="ECO:0000259" key="1">
    <source>
        <dbReference type="Pfam" id="PF14468"/>
    </source>
</evidence>
<dbReference type="Proteomes" id="UP000321250">
    <property type="component" value="Unassembled WGS sequence"/>
</dbReference>
<organism evidence="2 3">
    <name type="scientific">Sphingomonas ginsenosidivorax</name>
    <dbReference type="NCBI Taxonomy" id="862135"/>
    <lineage>
        <taxon>Bacteria</taxon>
        <taxon>Pseudomonadati</taxon>
        <taxon>Pseudomonadota</taxon>
        <taxon>Alphaproteobacteria</taxon>
        <taxon>Sphingomonadales</taxon>
        <taxon>Sphingomonadaceae</taxon>
        <taxon>Sphingomonas</taxon>
    </lineage>
</organism>
<keyword evidence="3" id="KW-1185">Reference proteome</keyword>
<feature type="domain" description="DUF4427" evidence="1">
    <location>
        <begin position="295"/>
        <end position="418"/>
    </location>
</feature>
<comment type="caution">
    <text evidence="2">The sequence shown here is derived from an EMBL/GenBank/DDBJ whole genome shotgun (WGS) entry which is preliminary data.</text>
</comment>
<proteinExistence type="predicted"/>
<sequence>MRMAAGPAKFNNRRYDLSDRLIHFFRDVDLTSDSSPDVPEDWGYASIVEDWEVSAHFLLRHAIRQGRLWATWSVRNGRPTIYGSRPAVCFTDMPIPAFVEAGRDRAAKREAIAPCALVLPKRRMWEAGARPAIYGLDASAGAHMRSNGWNMSFSKEDLPSREQYRYVTFDPGRVDWMHEREWRWPLSGTPWSDPDSLPPTHSDAIPGLALDDPHLSGIGVIVGTEAEAQSVIHDILTKVDRGDILQTHYQFIMAHEALSDWTSLRSYDAMEDAILANLIDLSDYHRIAEADAARIVADIDRVAAQVEAGATDFHAGFPAEPGGCWLWITGNQSPLTRALVKAGRARVNLEGRYLVTLPQIDPTRHLQQRQEMVALVAAEIDRSHGGHRSTYYSVTGSWKPDGICAFHGDIPDDPFFNNYGSYSFTAGF</sequence>